<keyword evidence="6" id="KW-1133">Transmembrane helix</keyword>
<dbReference type="InterPro" id="IPR042216">
    <property type="entry name" value="MitoNEET_CISD"/>
</dbReference>
<protein>
    <recommendedName>
        <fullName evidence="7">Iron-binding zinc finger CDGSH type domain-containing protein</fullName>
    </recommendedName>
</protein>
<evidence type="ECO:0000313" key="9">
    <source>
        <dbReference type="Proteomes" id="UP000001396"/>
    </source>
</evidence>
<evidence type="ECO:0000256" key="4">
    <source>
        <dbReference type="ARBA" id="ARBA00023014"/>
    </source>
</evidence>
<feature type="domain" description="Iron-binding zinc finger CDGSH type" evidence="7">
    <location>
        <begin position="38"/>
        <end position="74"/>
    </location>
</feature>
<dbReference type="PANTHER" id="PTHR46491:SF11">
    <property type="entry name" value="IRON-BINDING ZINC FINGER CDGSH TYPE DOMAIN-CONTAINING PROTEIN"/>
    <property type="match status" value="1"/>
</dbReference>
<evidence type="ECO:0000259" key="7">
    <source>
        <dbReference type="SMART" id="SM00704"/>
    </source>
</evidence>
<keyword evidence="3" id="KW-0408">Iron</keyword>
<comment type="cofactor">
    <cofactor evidence="5">
        <name>[2Fe-2S] cluster</name>
        <dbReference type="ChEBI" id="CHEBI:190135"/>
    </cofactor>
</comment>
<keyword evidence="6" id="KW-0472">Membrane</keyword>
<proteinExistence type="predicted"/>
<dbReference type="GO" id="GO:0051537">
    <property type="term" value="F:2 iron, 2 sulfur cluster binding"/>
    <property type="evidence" value="ECO:0007669"/>
    <property type="project" value="UniProtKB-KW"/>
</dbReference>
<dbReference type="PANTHER" id="PTHR46491">
    <property type="entry name" value="CDGSH IRON SULFUR DOMAIN PROTEIN HOMOLOG"/>
    <property type="match status" value="1"/>
</dbReference>
<feature type="transmembrane region" description="Helical" evidence="6">
    <location>
        <begin position="116"/>
        <end position="137"/>
    </location>
</feature>
<keyword evidence="1" id="KW-0001">2Fe-2S</keyword>
<dbReference type="InterPro" id="IPR018967">
    <property type="entry name" value="FeS-contain_CDGSH-typ"/>
</dbReference>
<gene>
    <name evidence="8" type="ORF">PPL_08860</name>
</gene>
<evidence type="ECO:0000256" key="6">
    <source>
        <dbReference type="SAM" id="Phobius"/>
    </source>
</evidence>
<evidence type="ECO:0000256" key="3">
    <source>
        <dbReference type="ARBA" id="ARBA00023004"/>
    </source>
</evidence>
<keyword evidence="6" id="KW-0812">Transmembrane</keyword>
<dbReference type="Gene3D" id="3.40.5.90">
    <property type="entry name" value="CDGSH iron-sulfur domain, mitoNEET-type"/>
    <property type="match status" value="2"/>
</dbReference>
<dbReference type="EMBL" id="ADBJ01000038">
    <property type="protein sequence ID" value="EFA78210.1"/>
    <property type="molecule type" value="Genomic_DNA"/>
</dbReference>
<organism evidence="8 9">
    <name type="scientific">Heterostelium pallidum (strain ATCC 26659 / Pp 5 / PN500)</name>
    <name type="common">Cellular slime mold</name>
    <name type="synonym">Polysphondylium pallidum</name>
    <dbReference type="NCBI Taxonomy" id="670386"/>
    <lineage>
        <taxon>Eukaryota</taxon>
        <taxon>Amoebozoa</taxon>
        <taxon>Evosea</taxon>
        <taxon>Eumycetozoa</taxon>
        <taxon>Dictyostelia</taxon>
        <taxon>Acytosteliales</taxon>
        <taxon>Acytosteliaceae</taxon>
        <taxon>Heterostelium</taxon>
    </lineage>
</organism>
<keyword evidence="2" id="KW-0479">Metal-binding</keyword>
<dbReference type="Proteomes" id="UP000001396">
    <property type="component" value="Unassembled WGS sequence"/>
</dbReference>
<keyword evidence="9" id="KW-1185">Reference proteome</keyword>
<name>D3BJY0_HETP5</name>
<reference evidence="8 9" key="1">
    <citation type="journal article" date="2011" name="Genome Res.">
        <title>Phylogeny-wide analysis of social amoeba genomes highlights ancient origins for complex intercellular communication.</title>
        <authorList>
            <person name="Heidel A.J."/>
            <person name="Lawal H.M."/>
            <person name="Felder M."/>
            <person name="Schilde C."/>
            <person name="Helps N.R."/>
            <person name="Tunggal B."/>
            <person name="Rivero F."/>
            <person name="John U."/>
            <person name="Schleicher M."/>
            <person name="Eichinger L."/>
            <person name="Platzer M."/>
            <person name="Noegel A.A."/>
            <person name="Schaap P."/>
            <person name="Gloeckner G."/>
        </authorList>
    </citation>
    <scope>NUCLEOTIDE SEQUENCE [LARGE SCALE GENOMIC DNA]</scope>
    <source>
        <strain evidence="9">ATCC 26659 / Pp 5 / PN500</strain>
    </source>
</reference>
<dbReference type="GO" id="GO:0005737">
    <property type="term" value="C:cytoplasm"/>
    <property type="evidence" value="ECO:0007669"/>
    <property type="project" value="UniProtKB-ARBA"/>
</dbReference>
<dbReference type="FunCoup" id="D3BJY0">
    <property type="interactions" value="638"/>
</dbReference>
<dbReference type="Pfam" id="PF09360">
    <property type="entry name" value="zf-CDGSH"/>
    <property type="match status" value="1"/>
</dbReference>
<accession>D3BJY0</accession>
<evidence type="ECO:0000256" key="2">
    <source>
        <dbReference type="ARBA" id="ARBA00022723"/>
    </source>
</evidence>
<evidence type="ECO:0000256" key="5">
    <source>
        <dbReference type="ARBA" id="ARBA00034078"/>
    </source>
</evidence>
<dbReference type="InterPro" id="IPR052950">
    <property type="entry name" value="CISD"/>
</dbReference>
<keyword evidence="4" id="KW-0411">Iron-sulfur</keyword>
<dbReference type="GeneID" id="31364337"/>
<sequence>MNQIKDYFSNWFGSEEAEITGEIPSPQWEISGENFSLDGPIPVDASSEDKYICRCGQSKNYPYCDNSHLSYNQNNGTNIGPLKINQEKDRVVYVCRCGHSKERPFCGMNKNDHENVIDYVFVVMVFTTFAIFGAKAYETH</sequence>
<comment type="caution">
    <text evidence="8">The sequence shown here is derived from an EMBL/GenBank/DDBJ whole genome shotgun (WGS) entry which is preliminary data.</text>
</comment>
<dbReference type="AlphaFoldDB" id="D3BJY0"/>
<dbReference type="SMART" id="SM00704">
    <property type="entry name" value="ZnF_CDGSH"/>
    <property type="match status" value="2"/>
</dbReference>
<evidence type="ECO:0000313" key="8">
    <source>
        <dbReference type="EMBL" id="EFA78210.1"/>
    </source>
</evidence>
<evidence type="ECO:0000256" key="1">
    <source>
        <dbReference type="ARBA" id="ARBA00022714"/>
    </source>
</evidence>
<feature type="domain" description="Iron-binding zinc finger CDGSH type" evidence="7">
    <location>
        <begin position="79"/>
        <end position="115"/>
    </location>
</feature>
<dbReference type="RefSeq" id="XP_020430336.1">
    <property type="nucleotide sequence ID" value="XM_020579661.1"/>
</dbReference>
<dbReference type="STRING" id="670386.D3BJY0"/>
<dbReference type="GO" id="GO:0046872">
    <property type="term" value="F:metal ion binding"/>
    <property type="evidence" value="ECO:0007669"/>
    <property type="project" value="UniProtKB-KW"/>
</dbReference>
<dbReference type="InParanoid" id="D3BJY0"/>